<dbReference type="OrthoDB" id="1470350at2759"/>
<dbReference type="InterPro" id="IPR017972">
    <property type="entry name" value="Cyt_P450_CS"/>
</dbReference>
<evidence type="ECO:0000256" key="2">
    <source>
        <dbReference type="ARBA" id="ARBA00010617"/>
    </source>
</evidence>
<dbReference type="FunCoup" id="A0A7J7DB01">
    <property type="interactions" value="166"/>
</dbReference>
<evidence type="ECO:0000256" key="13">
    <source>
        <dbReference type="SAM" id="Phobius"/>
    </source>
</evidence>
<name>A0A7J7DB01_TRIWF</name>
<accession>A0A7J7DB01</accession>
<dbReference type="GO" id="GO:0016705">
    <property type="term" value="F:oxidoreductase activity, acting on paired donors, with incorporation or reduction of molecular oxygen"/>
    <property type="evidence" value="ECO:0007669"/>
    <property type="project" value="InterPro"/>
</dbReference>
<dbReference type="Pfam" id="PF00067">
    <property type="entry name" value="p450"/>
    <property type="match status" value="1"/>
</dbReference>
<keyword evidence="7 12" id="KW-0560">Oxidoreductase</keyword>
<evidence type="ECO:0000256" key="10">
    <source>
        <dbReference type="ARBA" id="ARBA00023136"/>
    </source>
</evidence>
<evidence type="ECO:0000256" key="12">
    <source>
        <dbReference type="RuleBase" id="RU000461"/>
    </source>
</evidence>
<comment type="caution">
    <text evidence="14">The sequence shown here is derived from an EMBL/GenBank/DDBJ whole genome shotgun (WGS) entry which is preliminary data.</text>
</comment>
<dbReference type="AlphaFoldDB" id="A0A7J7DB01"/>
<evidence type="ECO:0000256" key="7">
    <source>
        <dbReference type="ARBA" id="ARBA00023002"/>
    </source>
</evidence>
<sequence>MSMEFLQLCQTLVFGLLVALLLFCLCIVLFYFWVSPIFALYKLRRNGFGGPTPSFPLGNIREMMKINRSSSSGSSLDHISHDIRSTVFPYFNQWRKSHGSVFAYWLGTEPFLYIADAGFLQKMTSGVLGKDWGKPNVFKYDRQPLFGNGLVMVEGHDWVRHRHVIIPALSPANLKPMASLMVESTTTMLEKWSTFIASGNSSSSEIEIEKEITAMSGEIIAKISFGTSHENHNIKVFEKLRALQFNLFGSNRYVGIPFSKLISIKQTLKARKLGKEIDSLILSIIDERRRSDGGYSQWDLLGFLLKKTDMDGQQVGKTLTTRELVDECKTFFFGGHETTALAITWTLLLLALHPNWQDQLREEIKCVMGDGELDLIKLSALKKLGWVMSEVLRLYPSAPNVQRQAREDIQVDGMIIPKGTNIWIDVVAMNHDPVLWGEDVHQFKPERFKEDINGGCNHKMGFVPFGFGGRMCVGRNLSVMEYKVVLTLALSRFSFSVSPNYCHSPTTMLSLRPSNGLPLIVKPL</sequence>
<dbReference type="PROSITE" id="PS00086">
    <property type="entry name" value="CYTOCHROME_P450"/>
    <property type="match status" value="1"/>
</dbReference>
<dbReference type="Gene3D" id="1.10.630.10">
    <property type="entry name" value="Cytochrome P450"/>
    <property type="match status" value="1"/>
</dbReference>
<gene>
    <name evidence="14" type="ORF">HS088_TW08G00114</name>
</gene>
<dbReference type="PANTHER" id="PTHR24282:SF15">
    <property type="entry name" value="CYTOCHROME P450, FAMILY 715, SUBFAMILY A, POLYPEPTIDE 1"/>
    <property type="match status" value="1"/>
</dbReference>
<dbReference type="PANTHER" id="PTHR24282">
    <property type="entry name" value="CYTOCHROME P450 FAMILY MEMBER"/>
    <property type="match status" value="1"/>
</dbReference>
<comment type="subcellular location">
    <subcellularLocation>
        <location evidence="1">Membrane</location>
        <topology evidence="1">Single-pass membrane protein</topology>
    </subcellularLocation>
</comment>
<dbReference type="InterPro" id="IPR001128">
    <property type="entry name" value="Cyt_P450"/>
</dbReference>
<protein>
    <recommendedName>
        <fullName evidence="16">Cytokinin hydroxylase</fullName>
    </recommendedName>
</protein>
<evidence type="ECO:0000313" key="15">
    <source>
        <dbReference type="Proteomes" id="UP000593562"/>
    </source>
</evidence>
<evidence type="ECO:0000256" key="6">
    <source>
        <dbReference type="ARBA" id="ARBA00022989"/>
    </source>
</evidence>
<dbReference type="SUPFAM" id="SSF48264">
    <property type="entry name" value="Cytochrome P450"/>
    <property type="match status" value="1"/>
</dbReference>
<feature type="binding site" description="axial binding residue" evidence="11">
    <location>
        <position position="472"/>
    </location>
    <ligand>
        <name>heme</name>
        <dbReference type="ChEBI" id="CHEBI:30413"/>
    </ligand>
    <ligandPart>
        <name>Fe</name>
        <dbReference type="ChEBI" id="CHEBI:18248"/>
    </ligandPart>
</feature>
<evidence type="ECO:0008006" key="16">
    <source>
        <dbReference type="Google" id="ProtNLM"/>
    </source>
</evidence>
<dbReference type="GO" id="GO:0016020">
    <property type="term" value="C:membrane"/>
    <property type="evidence" value="ECO:0007669"/>
    <property type="project" value="UniProtKB-SubCell"/>
</dbReference>
<evidence type="ECO:0000256" key="8">
    <source>
        <dbReference type="ARBA" id="ARBA00023004"/>
    </source>
</evidence>
<dbReference type="Proteomes" id="UP000593562">
    <property type="component" value="Unassembled WGS sequence"/>
</dbReference>
<keyword evidence="9 12" id="KW-0503">Monooxygenase</keyword>
<reference evidence="14 15" key="1">
    <citation type="journal article" date="2020" name="Nat. Commun.">
        <title>Genome of Tripterygium wilfordii and identification of cytochrome P450 involved in triptolide biosynthesis.</title>
        <authorList>
            <person name="Tu L."/>
            <person name="Su P."/>
            <person name="Zhang Z."/>
            <person name="Gao L."/>
            <person name="Wang J."/>
            <person name="Hu T."/>
            <person name="Zhou J."/>
            <person name="Zhang Y."/>
            <person name="Zhao Y."/>
            <person name="Liu Y."/>
            <person name="Song Y."/>
            <person name="Tong Y."/>
            <person name="Lu Y."/>
            <person name="Yang J."/>
            <person name="Xu C."/>
            <person name="Jia M."/>
            <person name="Peters R.J."/>
            <person name="Huang L."/>
            <person name="Gao W."/>
        </authorList>
    </citation>
    <scope>NUCLEOTIDE SEQUENCE [LARGE SCALE GENOMIC DNA]</scope>
    <source>
        <strain evidence="15">cv. XIE 37</strain>
        <tissue evidence="14">Leaf</tissue>
    </source>
</reference>
<keyword evidence="4 13" id="KW-0812">Transmembrane</keyword>
<feature type="transmembrane region" description="Helical" evidence="13">
    <location>
        <begin position="12"/>
        <end position="34"/>
    </location>
</feature>
<evidence type="ECO:0000256" key="3">
    <source>
        <dbReference type="ARBA" id="ARBA00022617"/>
    </source>
</evidence>
<comment type="similarity">
    <text evidence="2 12">Belongs to the cytochrome P450 family.</text>
</comment>
<keyword evidence="3 11" id="KW-0349">Heme</keyword>
<keyword evidence="10 13" id="KW-0472">Membrane</keyword>
<evidence type="ECO:0000256" key="4">
    <source>
        <dbReference type="ARBA" id="ARBA00022692"/>
    </source>
</evidence>
<evidence type="ECO:0000256" key="5">
    <source>
        <dbReference type="ARBA" id="ARBA00022723"/>
    </source>
</evidence>
<organism evidence="14 15">
    <name type="scientific">Tripterygium wilfordii</name>
    <name type="common">Thunder God vine</name>
    <dbReference type="NCBI Taxonomy" id="458696"/>
    <lineage>
        <taxon>Eukaryota</taxon>
        <taxon>Viridiplantae</taxon>
        <taxon>Streptophyta</taxon>
        <taxon>Embryophyta</taxon>
        <taxon>Tracheophyta</taxon>
        <taxon>Spermatophyta</taxon>
        <taxon>Magnoliopsida</taxon>
        <taxon>eudicotyledons</taxon>
        <taxon>Gunneridae</taxon>
        <taxon>Pentapetalae</taxon>
        <taxon>rosids</taxon>
        <taxon>fabids</taxon>
        <taxon>Celastrales</taxon>
        <taxon>Celastraceae</taxon>
        <taxon>Tripterygium</taxon>
    </lineage>
</organism>
<dbReference type="GO" id="GO:0020037">
    <property type="term" value="F:heme binding"/>
    <property type="evidence" value="ECO:0007669"/>
    <property type="project" value="InterPro"/>
</dbReference>
<dbReference type="GO" id="GO:0004497">
    <property type="term" value="F:monooxygenase activity"/>
    <property type="evidence" value="ECO:0007669"/>
    <property type="project" value="UniProtKB-KW"/>
</dbReference>
<dbReference type="GO" id="GO:0005506">
    <property type="term" value="F:iron ion binding"/>
    <property type="evidence" value="ECO:0007669"/>
    <property type="project" value="InterPro"/>
</dbReference>
<dbReference type="InterPro" id="IPR002401">
    <property type="entry name" value="Cyt_P450_E_grp-I"/>
</dbReference>
<dbReference type="InterPro" id="IPR036396">
    <property type="entry name" value="Cyt_P450_sf"/>
</dbReference>
<dbReference type="PRINTS" id="PR00385">
    <property type="entry name" value="P450"/>
</dbReference>
<keyword evidence="5 11" id="KW-0479">Metal-binding</keyword>
<dbReference type="EMBL" id="JAAARO010000008">
    <property type="protein sequence ID" value="KAF5743530.1"/>
    <property type="molecule type" value="Genomic_DNA"/>
</dbReference>
<keyword evidence="15" id="KW-1185">Reference proteome</keyword>
<proteinExistence type="inferred from homology"/>
<evidence type="ECO:0000256" key="9">
    <source>
        <dbReference type="ARBA" id="ARBA00023033"/>
    </source>
</evidence>
<keyword evidence="6 13" id="KW-1133">Transmembrane helix</keyword>
<keyword evidence="8 11" id="KW-0408">Iron</keyword>
<dbReference type="PRINTS" id="PR00463">
    <property type="entry name" value="EP450I"/>
</dbReference>
<evidence type="ECO:0000313" key="14">
    <source>
        <dbReference type="EMBL" id="KAF5743530.1"/>
    </source>
</evidence>
<evidence type="ECO:0000256" key="11">
    <source>
        <dbReference type="PIRSR" id="PIRSR602401-1"/>
    </source>
</evidence>
<dbReference type="InterPro" id="IPR050665">
    <property type="entry name" value="Cytochrome_P450_Monooxygen"/>
</dbReference>
<evidence type="ECO:0000256" key="1">
    <source>
        <dbReference type="ARBA" id="ARBA00004167"/>
    </source>
</evidence>
<dbReference type="InParanoid" id="A0A7J7DB01"/>
<comment type="cofactor">
    <cofactor evidence="11">
        <name>heme</name>
        <dbReference type="ChEBI" id="CHEBI:30413"/>
    </cofactor>
</comment>